<evidence type="ECO:0000256" key="3">
    <source>
        <dbReference type="ARBA" id="ARBA00022729"/>
    </source>
</evidence>
<dbReference type="RefSeq" id="WP_119444043.1">
    <property type="nucleotide sequence ID" value="NZ_CP032317.1"/>
</dbReference>
<feature type="compositionally biased region" description="Low complexity" evidence="8">
    <location>
        <begin position="52"/>
        <end position="70"/>
    </location>
</feature>
<dbReference type="Pfam" id="PF00254">
    <property type="entry name" value="FKBP_C"/>
    <property type="match status" value="1"/>
</dbReference>
<keyword evidence="4 6" id="KW-0697">Rotamase</keyword>
<keyword evidence="5 6" id="KW-0413">Isomerase</keyword>
<dbReference type="AlphaFoldDB" id="A0A3B7R4H8"/>
<evidence type="ECO:0000313" key="10">
    <source>
        <dbReference type="EMBL" id="AYA36461.1"/>
    </source>
</evidence>
<reference evidence="10 11" key="1">
    <citation type="submission" date="2018-09" db="EMBL/GenBank/DDBJ databases">
        <title>Hymenobacter medium sp. nov., isolated from R2A medium.</title>
        <authorList>
            <person name="Yingchao G."/>
        </authorList>
    </citation>
    <scope>NUCLEOTIDE SEQUENCE [LARGE SCALE GENOMIC DNA]</scope>
    <source>
        <strain evidence="11">sh-6</strain>
    </source>
</reference>
<dbReference type="Gene3D" id="1.10.287.460">
    <property type="entry name" value="Peptidyl-prolyl cis-trans isomerase, FKBP-type, N-terminal domain"/>
    <property type="match status" value="1"/>
</dbReference>
<sequence>MELTSLKQQISYIIGRDLARNFAQQGLDLDIETLAQSLKEALSGQQSRLSPQQMQAAMQQFQQQMAEQEPQGGGGQSAEQNKEEGAAFLAQNKNKAGVQTLPSGLQYEVLQEGSGKKPSLKSSVTTHYHGTLIDGTVFDSSYERGQPATFPVNGVIAGWTEALQLMSEGAKYRLYIPSELAYGTRGAGSDIGPNATLIFDVELLKVNN</sequence>
<evidence type="ECO:0000256" key="4">
    <source>
        <dbReference type="ARBA" id="ARBA00023110"/>
    </source>
</evidence>
<evidence type="ECO:0000256" key="1">
    <source>
        <dbReference type="ARBA" id="ARBA00000971"/>
    </source>
</evidence>
<evidence type="ECO:0000256" key="6">
    <source>
        <dbReference type="PROSITE-ProRule" id="PRU00277"/>
    </source>
</evidence>
<dbReference type="EMBL" id="CP032317">
    <property type="protein sequence ID" value="AYA36461.1"/>
    <property type="molecule type" value="Genomic_DNA"/>
</dbReference>
<dbReference type="PROSITE" id="PS50059">
    <property type="entry name" value="FKBP_PPIASE"/>
    <property type="match status" value="1"/>
</dbReference>
<accession>A0A3B7R4H8</accession>
<gene>
    <name evidence="10" type="ORF">D3Y59_04960</name>
</gene>
<organism evidence="10 11">
    <name type="scientific">Hymenobacter oligotrophus</name>
    <dbReference type="NCBI Taxonomy" id="2319843"/>
    <lineage>
        <taxon>Bacteria</taxon>
        <taxon>Pseudomonadati</taxon>
        <taxon>Bacteroidota</taxon>
        <taxon>Cytophagia</taxon>
        <taxon>Cytophagales</taxon>
        <taxon>Hymenobacteraceae</taxon>
        <taxon>Hymenobacter</taxon>
    </lineage>
</organism>
<evidence type="ECO:0000256" key="5">
    <source>
        <dbReference type="ARBA" id="ARBA00023235"/>
    </source>
</evidence>
<dbReference type="InterPro" id="IPR000774">
    <property type="entry name" value="PPIase_FKBP_N"/>
</dbReference>
<dbReference type="PANTHER" id="PTHR43811:SF57">
    <property type="entry name" value="FKBP-TYPE PEPTIDYL-PROLYL CIS-TRANS ISOMERASE FKPA-RELATED"/>
    <property type="match status" value="1"/>
</dbReference>
<evidence type="ECO:0000256" key="8">
    <source>
        <dbReference type="SAM" id="MobiDB-lite"/>
    </source>
</evidence>
<dbReference type="Gene3D" id="3.10.50.40">
    <property type="match status" value="1"/>
</dbReference>
<evidence type="ECO:0000256" key="7">
    <source>
        <dbReference type="RuleBase" id="RU003915"/>
    </source>
</evidence>
<feature type="region of interest" description="Disordered" evidence="8">
    <location>
        <begin position="45"/>
        <end position="81"/>
    </location>
</feature>
<dbReference type="EC" id="5.2.1.8" evidence="7"/>
<proteinExistence type="inferred from homology"/>
<protein>
    <recommendedName>
        <fullName evidence="7">Peptidyl-prolyl cis-trans isomerase</fullName>
        <ecNumber evidence="7">5.2.1.8</ecNumber>
    </recommendedName>
</protein>
<dbReference type="PANTHER" id="PTHR43811">
    <property type="entry name" value="FKBP-TYPE PEPTIDYL-PROLYL CIS-TRANS ISOMERASE FKPA"/>
    <property type="match status" value="1"/>
</dbReference>
<dbReference type="SUPFAM" id="SSF54534">
    <property type="entry name" value="FKBP-like"/>
    <property type="match status" value="1"/>
</dbReference>
<keyword evidence="11" id="KW-1185">Reference proteome</keyword>
<evidence type="ECO:0000259" key="9">
    <source>
        <dbReference type="PROSITE" id="PS50059"/>
    </source>
</evidence>
<dbReference type="KEGG" id="hyh:D3Y59_04960"/>
<dbReference type="FunFam" id="3.10.50.40:FF:000045">
    <property type="entry name" value="Peptidyl-prolyl cis-trans isomerase"/>
    <property type="match status" value="1"/>
</dbReference>
<dbReference type="InterPro" id="IPR046357">
    <property type="entry name" value="PPIase_dom_sf"/>
</dbReference>
<comment type="similarity">
    <text evidence="2 7">Belongs to the FKBP-type PPIase family.</text>
</comment>
<dbReference type="OrthoDB" id="9814548at2"/>
<evidence type="ECO:0000313" key="11">
    <source>
        <dbReference type="Proteomes" id="UP000262802"/>
    </source>
</evidence>
<name>A0A3B7R4H8_9BACT</name>
<feature type="domain" description="PPIase FKBP-type" evidence="9">
    <location>
        <begin position="121"/>
        <end position="207"/>
    </location>
</feature>
<dbReference type="InterPro" id="IPR036944">
    <property type="entry name" value="PPIase_FKBP_N_sf"/>
</dbReference>
<comment type="catalytic activity">
    <reaction evidence="1 6 7">
        <text>[protein]-peptidylproline (omega=180) = [protein]-peptidylproline (omega=0)</text>
        <dbReference type="Rhea" id="RHEA:16237"/>
        <dbReference type="Rhea" id="RHEA-COMP:10747"/>
        <dbReference type="Rhea" id="RHEA-COMP:10748"/>
        <dbReference type="ChEBI" id="CHEBI:83833"/>
        <dbReference type="ChEBI" id="CHEBI:83834"/>
        <dbReference type="EC" id="5.2.1.8"/>
    </reaction>
</comment>
<dbReference type="Proteomes" id="UP000262802">
    <property type="component" value="Chromosome"/>
</dbReference>
<dbReference type="GO" id="GO:0003755">
    <property type="term" value="F:peptidyl-prolyl cis-trans isomerase activity"/>
    <property type="evidence" value="ECO:0007669"/>
    <property type="project" value="UniProtKB-UniRule"/>
</dbReference>
<evidence type="ECO:0000256" key="2">
    <source>
        <dbReference type="ARBA" id="ARBA00006577"/>
    </source>
</evidence>
<keyword evidence="3" id="KW-0732">Signal</keyword>
<dbReference type="Pfam" id="PF01346">
    <property type="entry name" value="FKBP_N"/>
    <property type="match status" value="1"/>
</dbReference>
<dbReference type="GO" id="GO:0006457">
    <property type="term" value="P:protein folding"/>
    <property type="evidence" value="ECO:0007669"/>
    <property type="project" value="InterPro"/>
</dbReference>
<dbReference type="InterPro" id="IPR001179">
    <property type="entry name" value="PPIase_FKBP_dom"/>
</dbReference>